<organism evidence="2 3">
    <name type="scientific">Knipowitschia caucasica</name>
    <name type="common">Caucasian dwarf goby</name>
    <name type="synonym">Pomatoschistus caucasicus</name>
    <dbReference type="NCBI Taxonomy" id="637954"/>
    <lineage>
        <taxon>Eukaryota</taxon>
        <taxon>Metazoa</taxon>
        <taxon>Chordata</taxon>
        <taxon>Craniata</taxon>
        <taxon>Vertebrata</taxon>
        <taxon>Euteleostomi</taxon>
        <taxon>Actinopterygii</taxon>
        <taxon>Neopterygii</taxon>
        <taxon>Teleostei</taxon>
        <taxon>Neoteleostei</taxon>
        <taxon>Acanthomorphata</taxon>
        <taxon>Gobiaria</taxon>
        <taxon>Gobiiformes</taxon>
        <taxon>Gobioidei</taxon>
        <taxon>Gobiidae</taxon>
        <taxon>Gobiinae</taxon>
        <taxon>Knipowitschia</taxon>
    </lineage>
</organism>
<dbReference type="EMBL" id="OZ035834">
    <property type="protein sequence ID" value="CAL1575020.1"/>
    <property type="molecule type" value="Genomic_DNA"/>
</dbReference>
<gene>
    <name evidence="2" type="ORF">KC01_LOCUS6672</name>
</gene>
<protein>
    <submittedName>
        <fullName evidence="2">Uncharacterized protein</fullName>
    </submittedName>
</protein>
<dbReference type="Proteomes" id="UP001497482">
    <property type="component" value="Chromosome 12"/>
</dbReference>
<proteinExistence type="predicted"/>
<name>A0AAV2JEG1_KNICA</name>
<feature type="region of interest" description="Disordered" evidence="1">
    <location>
        <begin position="94"/>
        <end position="117"/>
    </location>
</feature>
<accession>A0AAV2JEG1</accession>
<dbReference type="AlphaFoldDB" id="A0AAV2JEG1"/>
<evidence type="ECO:0000313" key="3">
    <source>
        <dbReference type="Proteomes" id="UP001497482"/>
    </source>
</evidence>
<sequence>MPDGTFGCFCGEVCQSHISSEHLRPAACELHNSPTTGHISRLITNMLSKTIVYKFFHLCTSLHNTTGVTYGLCVQRQRQRPQWNCGSDYISVTSGSEQFPPHGPAESRSPGDSDVRPSCPILPHPVPSCRQQHLLHTALSRPVSAVCV</sequence>
<reference evidence="2 3" key="1">
    <citation type="submission" date="2024-04" db="EMBL/GenBank/DDBJ databases">
        <authorList>
            <person name="Waldvogel A.-M."/>
            <person name="Schoenle A."/>
        </authorList>
    </citation>
    <scope>NUCLEOTIDE SEQUENCE [LARGE SCALE GENOMIC DNA]</scope>
</reference>
<evidence type="ECO:0000256" key="1">
    <source>
        <dbReference type="SAM" id="MobiDB-lite"/>
    </source>
</evidence>
<keyword evidence="3" id="KW-1185">Reference proteome</keyword>
<evidence type="ECO:0000313" key="2">
    <source>
        <dbReference type="EMBL" id="CAL1575020.1"/>
    </source>
</evidence>